<keyword evidence="9" id="KW-1185">Reference proteome</keyword>
<evidence type="ECO:0000259" key="7">
    <source>
        <dbReference type="Pfam" id="PF20684"/>
    </source>
</evidence>
<evidence type="ECO:0000256" key="1">
    <source>
        <dbReference type="ARBA" id="ARBA00004141"/>
    </source>
</evidence>
<dbReference type="InterPro" id="IPR049326">
    <property type="entry name" value="Rhodopsin_dom_fungi"/>
</dbReference>
<organism evidence="8 9">
    <name type="scientific">Alternaria arborescens</name>
    <dbReference type="NCBI Taxonomy" id="156630"/>
    <lineage>
        <taxon>Eukaryota</taxon>
        <taxon>Fungi</taxon>
        <taxon>Dikarya</taxon>
        <taxon>Ascomycota</taxon>
        <taxon>Pezizomycotina</taxon>
        <taxon>Dothideomycetes</taxon>
        <taxon>Pleosporomycetidae</taxon>
        <taxon>Pleosporales</taxon>
        <taxon>Pleosporineae</taxon>
        <taxon>Pleosporaceae</taxon>
        <taxon>Alternaria</taxon>
        <taxon>Alternaria sect. Alternaria</taxon>
    </lineage>
</organism>
<dbReference type="PANTHER" id="PTHR33048">
    <property type="entry name" value="PTH11-LIKE INTEGRAL MEMBRANE PROTEIN (AFU_ORTHOLOGUE AFUA_5G11245)"/>
    <property type="match status" value="1"/>
</dbReference>
<comment type="subcellular location">
    <subcellularLocation>
        <location evidence="1">Membrane</location>
        <topology evidence="1">Multi-pass membrane protein</topology>
    </subcellularLocation>
</comment>
<dbReference type="InterPro" id="IPR052337">
    <property type="entry name" value="SAT4-like"/>
</dbReference>
<evidence type="ECO:0000256" key="6">
    <source>
        <dbReference type="SAM" id="Phobius"/>
    </source>
</evidence>
<keyword evidence="3 6" id="KW-1133">Transmembrane helix</keyword>
<keyword evidence="4 6" id="KW-0472">Membrane</keyword>
<evidence type="ECO:0000256" key="5">
    <source>
        <dbReference type="ARBA" id="ARBA00038359"/>
    </source>
</evidence>
<name>A0A4Q4SHC1_9PLEO</name>
<feature type="transmembrane region" description="Helical" evidence="6">
    <location>
        <begin position="266"/>
        <end position="288"/>
    </location>
</feature>
<feature type="transmembrane region" description="Helical" evidence="6">
    <location>
        <begin position="12"/>
        <end position="34"/>
    </location>
</feature>
<evidence type="ECO:0000256" key="2">
    <source>
        <dbReference type="ARBA" id="ARBA00022692"/>
    </source>
</evidence>
<feature type="transmembrane region" description="Helical" evidence="6">
    <location>
        <begin position="152"/>
        <end position="174"/>
    </location>
</feature>
<dbReference type="OrthoDB" id="3934549at2759"/>
<evidence type="ECO:0000313" key="8">
    <source>
        <dbReference type="EMBL" id="RYO69403.1"/>
    </source>
</evidence>
<feature type="transmembrane region" description="Helical" evidence="6">
    <location>
        <begin position="194"/>
        <end position="216"/>
    </location>
</feature>
<dbReference type="PANTHER" id="PTHR33048:SF57">
    <property type="entry name" value="INTEGRAL MEMBRANE PROTEIN-RELATED"/>
    <property type="match status" value="1"/>
</dbReference>
<comment type="similarity">
    <text evidence="5">Belongs to the SAT4 family.</text>
</comment>
<dbReference type="Proteomes" id="UP000293823">
    <property type="component" value="Unassembled WGS sequence"/>
</dbReference>
<gene>
    <name evidence="8" type="ORF">AA0113_g4176</name>
</gene>
<feature type="transmembrane region" description="Helical" evidence="6">
    <location>
        <begin position="119"/>
        <end position="140"/>
    </location>
</feature>
<reference evidence="9" key="1">
    <citation type="journal article" date="2019" name="bioRxiv">
        <title>Genomics, evolutionary history and diagnostics of the Alternaria alternata species group including apple and Asian pear pathotypes.</title>
        <authorList>
            <person name="Armitage A.D."/>
            <person name="Cockerton H.M."/>
            <person name="Sreenivasaprasad S."/>
            <person name="Woodhall J.W."/>
            <person name="Lane C.R."/>
            <person name="Harrison R.J."/>
            <person name="Clarkson J.P."/>
        </authorList>
    </citation>
    <scope>NUCLEOTIDE SEQUENCE [LARGE SCALE GENOMIC DNA]</scope>
    <source>
        <strain evidence="9">RGR 97.0016</strain>
    </source>
</reference>
<comment type="caution">
    <text evidence="8">The sequence shown here is derived from an EMBL/GenBank/DDBJ whole genome shotgun (WGS) entry which is preliminary data.</text>
</comment>
<accession>A0A4Q4SHC1</accession>
<evidence type="ECO:0000256" key="3">
    <source>
        <dbReference type="ARBA" id="ARBA00022989"/>
    </source>
</evidence>
<sequence length="393" mass="44086">MVIPIENYLQVWILALSGASIAIAWIAVILRLVAKHIRRKFDYSDYCIVAALVPHHSSISQRYVTVEASIAYASQLVSHTALCANCIYLAYYGAFGFDMYTIVARFGIGVLYILFKGVLVMTIVWNITVCLSKLSVLLMYTSIIPNTSMLVICRYIGATIIVWILVDLITALSICKPLAQAWKDPDKCTSQNPFYFSQGVLNLIIDMVIIVLPMPYIFRLRVSWSRKVVAIVMLGLGTGTIAITIYRQKLLWKLDFDDIPKTPNIIFAMILSELETAVMILVACIPLMRPLFWRNEGQSPPNGRHNANIYVEEGHLERGDERRGARNLQLLYPPSWFDNKDDSKVAAQSSKVVHVADVASTSATETSQGSSCSKDSVVDKKRWEAPKTWHIST</sequence>
<evidence type="ECO:0000313" key="9">
    <source>
        <dbReference type="Proteomes" id="UP000293823"/>
    </source>
</evidence>
<feature type="transmembrane region" description="Helical" evidence="6">
    <location>
        <begin position="228"/>
        <end position="246"/>
    </location>
</feature>
<dbReference type="Pfam" id="PF20684">
    <property type="entry name" value="Fung_rhodopsin"/>
    <property type="match status" value="1"/>
</dbReference>
<feature type="transmembrane region" description="Helical" evidence="6">
    <location>
        <begin position="89"/>
        <end position="113"/>
    </location>
</feature>
<dbReference type="AlphaFoldDB" id="A0A4Q4SHC1"/>
<dbReference type="EMBL" id="PEJP01000014">
    <property type="protein sequence ID" value="RYO69403.1"/>
    <property type="molecule type" value="Genomic_DNA"/>
</dbReference>
<evidence type="ECO:0000256" key="4">
    <source>
        <dbReference type="ARBA" id="ARBA00023136"/>
    </source>
</evidence>
<feature type="domain" description="Rhodopsin" evidence="7">
    <location>
        <begin position="30"/>
        <end position="292"/>
    </location>
</feature>
<protein>
    <recommendedName>
        <fullName evidence="7">Rhodopsin domain-containing protein</fullName>
    </recommendedName>
</protein>
<proteinExistence type="inferred from homology"/>
<keyword evidence="2 6" id="KW-0812">Transmembrane</keyword>
<dbReference type="GO" id="GO:0016020">
    <property type="term" value="C:membrane"/>
    <property type="evidence" value="ECO:0007669"/>
    <property type="project" value="UniProtKB-SubCell"/>
</dbReference>